<organism evidence="2 3">
    <name type="scientific">Armillaria tabescens</name>
    <name type="common">Ringless honey mushroom</name>
    <name type="synonym">Agaricus tabescens</name>
    <dbReference type="NCBI Taxonomy" id="1929756"/>
    <lineage>
        <taxon>Eukaryota</taxon>
        <taxon>Fungi</taxon>
        <taxon>Dikarya</taxon>
        <taxon>Basidiomycota</taxon>
        <taxon>Agaricomycotina</taxon>
        <taxon>Agaricomycetes</taxon>
        <taxon>Agaricomycetidae</taxon>
        <taxon>Agaricales</taxon>
        <taxon>Marasmiineae</taxon>
        <taxon>Physalacriaceae</taxon>
        <taxon>Desarmillaria</taxon>
    </lineage>
</organism>
<comment type="caution">
    <text evidence="2">The sequence shown here is derived from an EMBL/GenBank/DDBJ whole genome shotgun (WGS) entry which is preliminary data.</text>
</comment>
<keyword evidence="1" id="KW-1133">Transmembrane helix</keyword>
<feature type="transmembrane region" description="Helical" evidence="1">
    <location>
        <begin position="73"/>
        <end position="93"/>
    </location>
</feature>
<evidence type="ECO:0000313" key="3">
    <source>
        <dbReference type="Proteomes" id="UP001175211"/>
    </source>
</evidence>
<gene>
    <name evidence="2" type="ORF">EV420DRAFT_156224</name>
</gene>
<dbReference type="Proteomes" id="UP001175211">
    <property type="component" value="Unassembled WGS sequence"/>
</dbReference>
<feature type="transmembrane region" description="Helical" evidence="1">
    <location>
        <begin position="20"/>
        <end position="53"/>
    </location>
</feature>
<sequence length="130" mass="15082">MPWLISSATDMNEHLMSIVLLSLVFFLLALVFVFLVALSYLMAAACMFDSGILMSSHHFRPMIGAMYGHSERWTFRIHGIFVCILSVYTSMYASLFAPQFYNHYAPTCSNLIQVLRNNRYRGMRQIYKFD</sequence>
<dbReference type="AlphaFoldDB" id="A0AA39J814"/>
<keyword evidence="1" id="KW-0812">Transmembrane</keyword>
<protein>
    <submittedName>
        <fullName evidence="2">Uncharacterized protein</fullName>
    </submittedName>
</protein>
<dbReference type="GeneID" id="85357437"/>
<dbReference type="EMBL" id="JAUEPS010000104">
    <property type="protein sequence ID" value="KAK0437753.1"/>
    <property type="molecule type" value="Genomic_DNA"/>
</dbReference>
<keyword evidence="3" id="KW-1185">Reference proteome</keyword>
<accession>A0AA39J814</accession>
<reference evidence="2" key="1">
    <citation type="submission" date="2023-06" db="EMBL/GenBank/DDBJ databases">
        <authorList>
            <consortium name="Lawrence Berkeley National Laboratory"/>
            <person name="Ahrendt S."/>
            <person name="Sahu N."/>
            <person name="Indic B."/>
            <person name="Wong-Bajracharya J."/>
            <person name="Merenyi Z."/>
            <person name="Ke H.-M."/>
            <person name="Monk M."/>
            <person name="Kocsube S."/>
            <person name="Drula E."/>
            <person name="Lipzen A."/>
            <person name="Balint B."/>
            <person name="Henrissat B."/>
            <person name="Andreopoulos B."/>
            <person name="Martin F.M."/>
            <person name="Harder C.B."/>
            <person name="Rigling D."/>
            <person name="Ford K.L."/>
            <person name="Foster G.D."/>
            <person name="Pangilinan J."/>
            <person name="Papanicolaou A."/>
            <person name="Barry K."/>
            <person name="LaButti K."/>
            <person name="Viragh M."/>
            <person name="Koriabine M."/>
            <person name="Yan M."/>
            <person name="Riley R."/>
            <person name="Champramary S."/>
            <person name="Plett K.L."/>
            <person name="Tsai I.J."/>
            <person name="Slot J."/>
            <person name="Sipos G."/>
            <person name="Plett J."/>
            <person name="Nagy L.G."/>
            <person name="Grigoriev I.V."/>
        </authorList>
    </citation>
    <scope>NUCLEOTIDE SEQUENCE</scope>
    <source>
        <strain evidence="2">CCBAS 213</strain>
    </source>
</reference>
<evidence type="ECO:0000256" key="1">
    <source>
        <dbReference type="SAM" id="Phobius"/>
    </source>
</evidence>
<dbReference type="RefSeq" id="XP_060322697.1">
    <property type="nucleotide sequence ID" value="XM_060473889.1"/>
</dbReference>
<evidence type="ECO:0000313" key="2">
    <source>
        <dbReference type="EMBL" id="KAK0437753.1"/>
    </source>
</evidence>
<name>A0AA39J814_ARMTA</name>
<keyword evidence="1" id="KW-0472">Membrane</keyword>
<proteinExistence type="predicted"/>